<proteinExistence type="predicted"/>
<keyword evidence="2" id="KW-1185">Reference proteome</keyword>
<evidence type="ECO:0000313" key="1">
    <source>
        <dbReference type="EMBL" id="BDZ44716.1"/>
    </source>
</evidence>
<reference evidence="2" key="1">
    <citation type="journal article" date="2019" name="Int. J. Syst. Evol. Microbiol.">
        <title>The Global Catalogue of Microorganisms (GCM) 10K type strain sequencing project: providing services to taxonomists for standard genome sequencing and annotation.</title>
        <authorList>
            <consortium name="The Broad Institute Genomics Platform"/>
            <consortium name="The Broad Institute Genome Sequencing Center for Infectious Disease"/>
            <person name="Wu L."/>
            <person name="Ma J."/>
        </authorList>
    </citation>
    <scope>NUCLEOTIDE SEQUENCE [LARGE SCALE GENOMIC DNA]</scope>
    <source>
        <strain evidence="2">NBRC 108725</strain>
    </source>
</reference>
<organism evidence="1 2">
    <name type="scientific">Naasia aerilata</name>
    <dbReference type="NCBI Taxonomy" id="1162966"/>
    <lineage>
        <taxon>Bacteria</taxon>
        <taxon>Bacillati</taxon>
        <taxon>Actinomycetota</taxon>
        <taxon>Actinomycetes</taxon>
        <taxon>Micrococcales</taxon>
        <taxon>Microbacteriaceae</taxon>
        <taxon>Naasia</taxon>
    </lineage>
</organism>
<name>A0ABM8G9B5_9MICO</name>
<dbReference type="EMBL" id="AP027731">
    <property type="protein sequence ID" value="BDZ44716.1"/>
    <property type="molecule type" value="Genomic_DNA"/>
</dbReference>
<accession>A0ABM8G9B5</accession>
<gene>
    <name evidence="1" type="ORF">GCM10025866_06250</name>
</gene>
<dbReference type="Gene3D" id="3.20.20.80">
    <property type="entry name" value="Glycosidases"/>
    <property type="match status" value="1"/>
</dbReference>
<sequence>MDPSADDRYLSYAVARLASFPNVWWSLANEYDILTAKTGEDWERFATIVHRDDPTGHLLSIHNCFDFYDYSRPWITHASVQRRDLYKTAEMTTEWRQAWGSPW</sequence>
<dbReference type="Proteomes" id="UP001321498">
    <property type="component" value="Chromosome"/>
</dbReference>
<protein>
    <submittedName>
        <fullName evidence="1">Uncharacterized protein</fullName>
    </submittedName>
</protein>
<evidence type="ECO:0000313" key="2">
    <source>
        <dbReference type="Proteomes" id="UP001321498"/>
    </source>
</evidence>